<name>A0AA41MFR0_SCICA</name>
<dbReference type="InterPro" id="IPR027417">
    <property type="entry name" value="P-loop_NTPase"/>
</dbReference>
<sequence length="245" mass="26395">MPGAAALSVADPPPGPGVRRGREVGAAAEGCGAAAGQGPGRSLAGRGLCRGRRRRQLRRDDARVQSGVPSSGGADKSALTLQLVSGTFIEKYDPRIHRGLLPQGDRGGLVALRAGAPGHRAGTELFAFMWDVYIQNGQGFILVYGLVNQQSFQDIKPMRDQITRVKRYEKVPVILVGNKVDLESEREVSSNEGRALAEEWGCPFMETSAKSKTMVDELFAEIVRQMSYAAQPDEDDPCCSACHIQ</sequence>
<dbReference type="PANTHER" id="PTHR24070">
    <property type="entry name" value="RAS, DI-RAS, AND RHEB FAMILY MEMBERS OF SMALL GTPASE SUPERFAMILY"/>
    <property type="match status" value="1"/>
</dbReference>
<protein>
    <submittedName>
        <fullName evidence="5">Ras-related protein Rap-2a</fullName>
    </submittedName>
</protein>
<dbReference type="EMBL" id="JAATJV010162100">
    <property type="protein sequence ID" value="MBZ3871147.1"/>
    <property type="molecule type" value="Genomic_DNA"/>
</dbReference>
<dbReference type="PROSITE" id="PS51421">
    <property type="entry name" value="RAS"/>
    <property type="match status" value="1"/>
</dbReference>
<feature type="region of interest" description="Disordered" evidence="4">
    <location>
        <begin position="1"/>
        <end position="47"/>
    </location>
</feature>
<evidence type="ECO:0000256" key="2">
    <source>
        <dbReference type="ARBA" id="ARBA00022741"/>
    </source>
</evidence>
<dbReference type="PRINTS" id="PR00449">
    <property type="entry name" value="RASTRNSFRMNG"/>
</dbReference>
<dbReference type="NCBIfam" id="TIGR00231">
    <property type="entry name" value="small_GTP"/>
    <property type="match status" value="1"/>
</dbReference>
<dbReference type="SMART" id="SM00175">
    <property type="entry name" value="RAB"/>
    <property type="match status" value="1"/>
</dbReference>
<keyword evidence="2" id="KW-0547">Nucleotide-binding</keyword>
<dbReference type="SUPFAM" id="SSF52540">
    <property type="entry name" value="P-loop containing nucleoside triphosphate hydrolases"/>
    <property type="match status" value="1"/>
</dbReference>
<dbReference type="Pfam" id="PF00071">
    <property type="entry name" value="Ras"/>
    <property type="match status" value="1"/>
</dbReference>
<dbReference type="InterPro" id="IPR001806">
    <property type="entry name" value="Small_GTPase"/>
</dbReference>
<dbReference type="Gene3D" id="3.40.50.300">
    <property type="entry name" value="P-loop containing nucleotide triphosphate hydrolases"/>
    <property type="match status" value="1"/>
</dbReference>
<evidence type="ECO:0000256" key="3">
    <source>
        <dbReference type="ARBA" id="ARBA00023134"/>
    </source>
</evidence>
<comment type="subcellular location">
    <subcellularLocation>
        <location evidence="1">Endomembrane system</location>
    </subcellularLocation>
</comment>
<dbReference type="SMART" id="SM00173">
    <property type="entry name" value="RAS"/>
    <property type="match status" value="1"/>
</dbReference>
<dbReference type="PROSITE" id="PS51419">
    <property type="entry name" value="RAB"/>
    <property type="match status" value="1"/>
</dbReference>
<keyword evidence="6" id="KW-1185">Reference proteome</keyword>
<keyword evidence="3" id="KW-0342">GTP-binding</keyword>
<evidence type="ECO:0000256" key="1">
    <source>
        <dbReference type="ARBA" id="ARBA00004308"/>
    </source>
</evidence>
<evidence type="ECO:0000256" key="4">
    <source>
        <dbReference type="SAM" id="MobiDB-lite"/>
    </source>
</evidence>
<comment type="caution">
    <text evidence="5">The sequence shown here is derived from an EMBL/GenBank/DDBJ whole genome shotgun (WGS) entry which is preliminary data.</text>
</comment>
<dbReference type="InterPro" id="IPR020849">
    <property type="entry name" value="Small_GTPase_Ras-type"/>
</dbReference>
<evidence type="ECO:0000313" key="6">
    <source>
        <dbReference type="Proteomes" id="UP001166674"/>
    </source>
</evidence>
<evidence type="ECO:0000313" key="5">
    <source>
        <dbReference type="EMBL" id="MBZ3871147.1"/>
    </source>
</evidence>
<dbReference type="SMART" id="SM00174">
    <property type="entry name" value="RHO"/>
    <property type="match status" value="1"/>
</dbReference>
<organism evidence="5 6">
    <name type="scientific">Sciurus carolinensis</name>
    <name type="common">Eastern gray squirrel</name>
    <dbReference type="NCBI Taxonomy" id="30640"/>
    <lineage>
        <taxon>Eukaryota</taxon>
        <taxon>Metazoa</taxon>
        <taxon>Chordata</taxon>
        <taxon>Craniata</taxon>
        <taxon>Vertebrata</taxon>
        <taxon>Euteleostomi</taxon>
        <taxon>Mammalia</taxon>
        <taxon>Eutheria</taxon>
        <taxon>Euarchontoglires</taxon>
        <taxon>Glires</taxon>
        <taxon>Rodentia</taxon>
        <taxon>Sciuromorpha</taxon>
        <taxon>Sciuridae</taxon>
        <taxon>Sciurinae</taxon>
        <taxon>Sciurini</taxon>
        <taxon>Sciurus</taxon>
    </lineage>
</organism>
<gene>
    <name evidence="5" type="ORF">SUZIE_111475</name>
</gene>
<dbReference type="GO" id="GO:0007165">
    <property type="term" value="P:signal transduction"/>
    <property type="evidence" value="ECO:0007669"/>
    <property type="project" value="InterPro"/>
</dbReference>
<dbReference type="GO" id="GO:0005525">
    <property type="term" value="F:GTP binding"/>
    <property type="evidence" value="ECO:0007669"/>
    <property type="project" value="UniProtKB-KW"/>
</dbReference>
<dbReference type="Proteomes" id="UP001166674">
    <property type="component" value="Unassembled WGS sequence"/>
</dbReference>
<dbReference type="GO" id="GO:0012505">
    <property type="term" value="C:endomembrane system"/>
    <property type="evidence" value="ECO:0007669"/>
    <property type="project" value="UniProtKB-SubCell"/>
</dbReference>
<proteinExistence type="predicted"/>
<dbReference type="InterPro" id="IPR005225">
    <property type="entry name" value="Small_GTP-bd"/>
</dbReference>
<dbReference type="GO" id="GO:0003924">
    <property type="term" value="F:GTPase activity"/>
    <property type="evidence" value="ECO:0007669"/>
    <property type="project" value="InterPro"/>
</dbReference>
<reference evidence="5" key="1">
    <citation type="submission" date="2020-03" db="EMBL/GenBank/DDBJ databases">
        <title>Studies in the Genomics of Life Span.</title>
        <authorList>
            <person name="Glass D."/>
        </authorList>
    </citation>
    <scope>NUCLEOTIDE SEQUENCE</scope>
    <source>
        <strain evidence="5">SUZIE</strain>
        <tissue evidence="5">Muscle</tissue>
    </source>
</reference>
<dbReference type="GO" id="GO:0016020">
    <property type="term" value="C:membrane"/>
    <property type="evidence" value="ECO:0007669"/>
    <property type="project" value="InterPro"/>
</dbReference>
<dbReference type="AlphaFoldDB" id="A0AA41MFR0"/>
<accession>A0AA41MFR0</accession>